<evidence type="ECO:0000259" key="7">
    <source>
        <dbReference type="Pfam" id="PF07782"/>
    </source>
</evidence>
<feature type="compositionally biased region" description="Polar residues" evidence="5">
    <location>
        <begin position="459"/>
        <end position="468"/>
    </location>
</feature>
<feature type="transmembrane region" description="Helical" evidence="6">
    <location>
        <begin position="303"/>
        <end position="327"/>
    </location>
</feature>
<feature type="transmembrane region" description="Helical" evidence="6">
    <location>
        <begin position="82"/>
        <end position="102"/>
    </location>
</feature>
<accession>A0A8C9DI94</accession>
<dbReference type="GO" id="GO:0045672">
    <property type="term" value="P:positive regulation of osteoclast differentiation"/>
    <property type="evidence" value="ECO:0007669"/>
    <property type="project" value="Ensembl"/>
</dbReference>
<feature type="compositionally biased region" description="Low complexity" evidence="5">
    <location>
        <begin position="472"/>
        <end position="486"/>
    </location>
</feature>
<comment type="subcellular location">
    <subcellularLocation>
        <location evidence="1">Membrane</location>
        <topology evidence="1">Multi-pass membrane protein</topology>
    </subcellularLocation>
</comment>
<dbReference type="AlphaFoldDB" id="A0A8C9DI94"/>
<dbReference type="GeneTree" id="ENSGT00940000153269"/>
<feature type="transmembrane region" description="Helical" evidence="6">
    <location>
        <begin position="122"/>
        <end position="140"/>
    </location>
</feature>
<keyword evidence="4 6" id="KW-0472">Membrane</keyword>
<evidence type="ECO:0000256" key="1">
    <source>
        <dbReference type="ARBA" id="ARBA00004141"/>
    </source>
</evidence>
<keyword evidence="2 6" id="KW-0812">Transmembrane</keyword>
<dbReference type="Pfam" id="PF07782">
    <property type="entry name" value="DC_STAMP"/>
    <property type="match status" value="1"/>
</dbReference>
<dbReference type="GO" id="GO:0016020">
    <property type="term" value="C:membrane"/>
    <property type="evidence" value="ECO:0007669"/>
    <property type="project" value="UniProtKB-SubCell"/>
</dbReference>
<feature type="region of interest" description="Disordered" evidence="5">
    <location>
        <begin position="451"/>
        <end position="508"/>
    </location>
</feature>
<dbReference type="PANTHER" id="PTHR21041:SF3">
    <property type="entry name" value="OSTEOCLAST STIMULATORY TRANSMEMBRANE PROTEIN"/>
    <property type="match status" value="1"/>
</dbReference>
<proteinExistence type="predicted"/>
<keyword evidence="9" id="KW-1185">Reference proteome</keyword>
<dbReference type="GO" id="GO:0071391">
    <property type="term" value="P:cellular response to estrogen stimulus"/>
    <property type="evidence" value="ECO:0007669"/>
    <property type="project" value="Ensembl"/>
</dbReference>
<keyword evidence="3 6" id="KW-1133">Transmembrane helix</keyword>
<evidence type="ECO:0000256" key="2">
    <source>
        <dbReference type="ARBA" id="ARBA00022692"/>
    </source>
</evidence>
<reference evidence="8" key="2">
    <citation type="submission" date="2025-09" db="UniProtKB">
        <authorList>
            <consortium name="Ensembl"/>
        </authorList>
    </citation>
    <scope>IDENTIFICATION</scope>
</reference>
<evidence type="ECO:0000256" key="4">
    <source>
        <dbReference type="ARBA" id="ARBA00023136"/>
    </source>
</evidence>
<evidence type="ECO:0000256" key="5">
    <source>
        <dbReference type="SAM" id="MobiDB-lite"/>
    </source>
</evidence>
<dbReference type="Proteomes" id="UP000694414">
    <property type="component" value="Unplaced"/>
</dbReference>
<dbReference type="GO" id="GO:0034241">
    <property type="term" value="P:positive regulation of macrophage fusion"/>
    <property type="evidence" value="ECO:0007669"/>
    <property type="project" value="Ensembl"/>
</dbReference>
<evidence type="ECO:0000256" key="6">
    <source>
        <dbReference type="SAM" id="Phobius"/>
    </source>
</evidence>
<dbReference type="InterPro" id="IPR051856">
    <property type="entry name" value="CSR-E3_Ligase_Protein"/>
</dbReference>
<dbReference type="GO" id="GO:0071356">
    <property type="term" value="P:cellular response to tumor necrosis factor"/>
    <property type="evidence" value="ECO:0007669"/>
    <property type="project" value="Ensembl"/>
</dbReference>
<dbReference type="PANTHER" id="PTHR21041">
    <property type="entry name" value="DENDRITIC CELL-SPECIFIC TRANSMEMBRANE PROTEIN"/>
    <property type="match status" value="1"/>
</dbReference>
<dbReference type="GO" id="GO:0072674">
    <property type="term" value="P:multinuclear osteoclast differentiation"/>
    <property type="evidence" value="ECO:0007669"/>
    <property type="project" value="Ensembl"/>
</dbReference>
<feature type="domain" description="Dendritic cell-specific transmembrane protein-like" evidence="7">
    <location>
        <begin position="254"/>
        <end position="446"/>
    </location>
</feature>
<organism evidence="8 9">
    <name type="scientific">Prolemur simus</name>
    <name type="common">Greater bamboo lemur</name>
    <name type="synonym">Hapalemur simus</name>
    <dbReference type="NCBI Taxonomy" id="1328070"/>
    <lineage>
        <taxon>Eukaryota</taxon>
        <taxon>Metazoa</taxon>
        <taxon>Chordata</taxon>
        <taxon>Craniata</taxon>
        <taxon>Vertebrata</taxon>
        <taxon>Euteleostomi</taxon>
        <taxon>Mammalia</taxon>
        <taxon>Eutheria</taxon>
        <taxon>Euarchontoglires</taxon>
        <taxon>Primates</taxon>
        <taxon>Strepsirrhini</taxon>
        <taxon>Lemuriformes</taxon>
        <taxon>Lemuridae</taxon>
        <taxon>Prolemur</taxon>
    </lineage>
</organism>
<dbReference type="Ensembl" id="ENSPSMT00000013569.1">
    <property type="protein sequence ID" value="ENSPSMP00000011634.1"/>
    <property type="gene ID" value="ENSPSMG00000008403.1"/>
</dbReference>
<feature type="transmembrane region" description="Helical" evidence="6">
    <location>
        <begin position="48"/>
        <end position="70"/>
    </location>
</feature>
<reference evidence="8" key="1">
    <citation type="submission" date="2025-08" db="UniProtKB">
        <authorList>
            <consortium name="Ensembl"/>
        </authorList>
    </citation>
    <scope>IDENTIFICATION</scope>
</reference>
<dbReference type="GO" id="GO:0090290">
    <property type="term" value="P:positive regulation of osteoclast proliferation"/>
    <property type="evidence" value="ECO:0007669"/>
    <property type="project" value="Ensembl"/>
</dbReference>
<evidence type="ECO:0000256" key="3">
    <source>
        <dbReference type="ARBA" id="ARBA00022989"/>
    </source>
</evidence>
<evidence type="ECO:0000313" key="9">
    <source>
        <dbReference type="Proteomes" id="UP000694414"/>
    </source>
</evidence>
<evidence type="ECO:0000313" key="8">
    <source>
        <dbReference type="Ensembl" id="ENSPSMP00000011634.1"/>
    </source>
</evidence>
<name>A0A8C9DI94_PROSS</name>
<dbReference type="InterPro" id="IPR012858">
    <property type="entry name" value="DC_STAMP-like"/>
</dbReference>
<protein>
    <submittedName>
        <fullName evidence="8">Osteoclast stimulatory transmembrane protein</fullName>
    </submittedName>
</protein>
<sequence>MRGLHGAAEPLFRTRWRFQHLGLCKALAPLQAAWDDFSQPVPTSCGQLLTQLLLCASLAAAAAGLTHHWLVSSLLCPPGPSAMVATVCGLVVFLGLGLVPPVRCLFVLSVPTLGTEQGRRLLLSYSAATLAIAVVPNILANVGAAGQVLRCVTEGSLESLLNTTHQLHEASKALGPTGQAGSRGLTFEAQGNGSAFWLHMLGVTQQILEDFSGLESLARAAALGMQRVVTGLFMLGLLAESAWYLHRYLTDLGFDNIYATQQLAQQLAQAQATHLVAPPPAWLLQAARLRLSQEELLSCLLRLGLLTLLLVAMAVMVATDHVAFLLAQAAVDWAQKLPTVPITLTVKYDAAYTVLGFIPFLFNQPPPQSPFLSARRSSQWELRLTAAGCPLLPARRPRAAAPLAAGALQLLACATVLLDTYARRLRHAIAASFFAAQEARRVRHLHARLQRSYDRHRSQQLPLGTPSCSRHPGLPQAPGTAPAPAGVDRPTARWTPGRTRSSGEDGKELWSCTDPSCKSLHLSEPQFLHLRNDFIGHDGAGGAGMVYAKAEPGNSEAAPVPPGQLEVGQGHHLHGLFTC</sequence>
<gene>
    <name evidence="8" type="primary">OCSTAMP</name>
</gene>